<dbReference type="Proteomes" id="UP000677305">
    <property type="component" value="Chromosome"/>
</dbReference>
<dbReference type="Gene3D" id="2.60.40.1220">
    <property type="match status" value="3"/>
</dbReference>
<gene>
    <name evidence="3" type="ORF">HYG85_09540</name>
</gene>
<keyword evidence="1" id="KW-0732">Signal</keyword>
<sequence>MKKLKRVIVSIISMTLILTNITTVYGKEIDKEVEIAGELGILKGSTGKITEDYLQQPTTRLQAAIVFLRLKGLEEQAKQFSGEKTFSDAKQVHWIGGRNILAYLKENGELGWIGNNNQFNPNKTISAKEYYKVLLETLGYEIGKDYMWDNVLSFAKEKGLSKISNVKELTNKDIAVATVEALELKTKEGVVLINLLVESNIIDPIKADRTGLYKISPKGNMISATSIDATTILVEFDEAIEPIDKDFKLNGLDSKEYDIKSIEVLKSEKSILIKTEELTLGSIYTISYRDKSLDIVPIMKKQEIKPQIESATAITGEVVRLVFNSRNIRKDSLVPSNFEINNIVDNDVVVTNVRFDEFEMKKNANYSKTIVLLDVTGIDSGLVYTVKPSNITSYTGAVNDNTKQSTFAGISTDTKAPKLKSAISKDGYGIDVVFEEDMFLDETTALDLNNYKITPELNILSAKIEKNELNDDNIVRLTTTNQKDIIYTIEVNNISDGKNIMVKSEDTVVAGIVKPDNQVAKAVNSLTSTTIEVIYNCEANSTALDISNYSINNGLMVVDAEFKINELNKKVDYSRVILTTTPMKSTSIYEITIDKNVQDILNQGLKETTHLVFAGISGDQVFDKNILALAIDTYTVKIIFNEEVNKELATDIRNYNIKELGYPAKAILNDDNKTVTLIIPEQKARVYKLIINNITDISGNMIEANTEVIFGGIAKQE</sequence>
<dbReference type="Pfam" id="PF09168">
    <property type="entry name" value="PepX_N"/>
    <property type="match status" value="1"/>
</dbReference>
<evidence type="ECO:0000313" key="4">
    <source>
        <dbReference type="Proteomes" id="UP000677305"/>
    </source>
</evidence>
<dbReference type="GO" id="GO:0008239">
    <property type="term" value="F:dipeptidyl-peptidase activity"/>
    <property type="evidence" value="ECO:0007669"/>
    <property type="project" value="InterPro"/>
</dbReference>
<accession>A0A8J8SBV1</accession>
<proteinExistence type="predicted"/>
<dbReference type="KEGG" id="vgu:HYG85_09540"/>
<protein>
    <recommendedName>
        <fullName evidence="2">X-Prolyl dipeptidyl aminopeptidase PepX N-terminal domain-containing protein</fullName>
    </recommendedName>
</protein>
<reference evidence="3 4" key="1">
    <citation type="submission" date="2020-07" db="EMBL/GenBank/DDBJ databases">
        <title>Vallitalea guaymasensis genome.</title>
        <authorList>
            <person name="Postec A."/>
        </authorList>
    </citation>
    <scope>NUCLEOTIDE SEQUENCE [LARGE SCALE GENOMIC DNA]</scope>
    <source>
        <strain evidence="3 4">Ra1766G1</strain>
    </source>
</reference>
<organism evidence="3 4">
    <name type="scientific">Vallitalea guaymasensis</name>
    <dbReference type="NCBI Taxonomy" id="1185412"/>
    <lineage>
        <taxon>Bacteria</taxon>
        <taxon>Bacillati</taxon>
        <taxon>Bacillota</taxon>
        <taxon>Clostridia</taxon>
        <taxon>Lachnospirales</taxon>
        <taxon>Vallitaleaceae</taxon>
        <taxon>Vallitalea</taxon>
    </lineage>
</organism>
<dbReference type="RefSeq" id="WP_212693280.1">
    <property type="nucleotide sequence ID" value="NZ_CP058561.1"/>
</dbReference>
<dbReference type="EMBL" id="CP058561">
    <property type="protein sequence ID" value="QUH29153.1"/>
    <property type="molecule type" value="Genomic_DNA"/>
</dbReference>
<dbReference type="InterPro" id="IPR036313">
    <property type="entry name" value="PepX_N_dom_sf"/>
</dbReference>
<dbReference type="GO" id="GO:0006508">
    <property type="term" value="P:proteolysis"/>
    <property type="evidence" value="ECO:0007669"/>
    <property type="project" value="InterPro"/>
</dbReference>
<evidence type="ECO:0000256" key="1">
    <source>
        <dbReference type="ARBA" id="ARBA00022729"/>
    </source>
</evidence>
<dbReference type="SUPFAM" id="SSF81761">
    <property type="entry name" value="X-Prolyl dipeptidyl aminopeptidase PepX, N-terminal domain"/>
    <property type="match status" value="1"/>
</dbReference>
<evidence type="ECO:0000259" key="2">
    <source>
        <dbReference type="Pfam" id="PF09168"/>
    </source>
</evidence>
<name>A0A8J8SBV1_9FIRM</name>
<dbReference type="InterPro" id="IPR015251">
    <property type="entry name" value="PepX_N_dom"/>
</dbReference>
<evidence type="ECO:0000313" key="3">
    <source>
        <dbReference type="EMBL" id="QUH29153.1"/>
    </source>
</evidence>
<keyword evidence="4" id="KW-1185">Reference proteome</keyword>
<dbReference type="InterPro" id="IPR014755">
    <property type="entry name" value="Cu-Rt/internalin_Ig-like"/>
</dbReference>
<dbReference type="AlphaFoldDB" id="A0A8J8SBV1"/>
<feature type="domain" description="X-Prolyl dipeptidyl aminopeptidase PepX N-terminal" evidence="2">
    <location>
        <begin position="119"/>
        <end position="198"/>
    </location>
</feature>